<dbReference type="InterPro" id="IPR053172">
    <property type="entry name" value="Tn903_transposase"/>
</dbReference>
<protein>
    <submittedName>
        <fullName evidence="2">IS5/IS1182 family transposase</fullName>
    </submittedName>
</protein>
<feature type="non-terminal residue" evidence="2">
    <location>
        <position position="1"/>
    </location>
</feature>
<evidence type="ECO:0000313" key="3">
    <source>
        <dbReference type="Proteomes" id="UP000241912"/>
    </source>
</evidence>
<dbReference type="Pfam" id="PF13737">
    <property type="entry name" value="DDE_Tnp_1_5"/>
    <property type="match status" value="1"/>
</dbReference>
<dbReference type="Proteomes" id="UP000241912">
    <property type="component" value="Unassembled WGS sequence"/>
</dbReference>
<sequence length="294" mass="33164">HEYNNGLRRRGDITIWFTEAAIAEWRPTRTGTRGRPQEYSNLAIETALFIRQVFHLPLRQTEGFMNSLAGIMKVDITIPDFSSLSRRSIKLPQHTLTQAMEPGSLVIVDSTGLKVYGKDDWHQEKHDVAARRTWRKLHLAVDENHQLLACELTPPEIGDPTAIPDLLAQIDTPFDTFIADGAYDGESVSQAVLNQQPDAQVIIPPHKTAVRSVAGDTQRDGHIRVIDQHGRIFWQKKIGYGLRNYAELAVQRYKRIFGKAMKARALPQQKIEAWISASALNRMTNLGMPASIKI</sequence>
<dbReference type="NCBIfam" id="NF033579">
    <property type="entry name" value="transpos_IS5_2"/>
    <property type="match status" value="1"/>
</dbReference>
<evidence type="ECO:0000313" key="2">
    <source>
        <dbReference type="EMBL" id="PSJ15775.1"/>
    </source>
</evidence>
<dbReference type="OrthoDB" id="8451553at2"/>
<dbReference type="InterPro" id="IPR053520">
    <property type="entry name" value="Transposase_Tn903"/>
</dbReference>
<name>A0A2P7NQM3_9PROT</name>
<dbReference type="RefSeq" id="WP_106708441.1">
    <property type="nucleotide sequence ID" value="NZ_PXXU01000164.1"/>
</dbReference>
<dbReference type="EMBL" id="PXXU01000164">
    <property type="protein sequence ID" value="PSJ15775.1"/>
    <property type="molecule type" value="Genomic_DNA"/>
</dbReference>
<dbReference type="AlphaFoldDB" id="A0A2P7NQM3"/>
<dbReference type="InterPro" id="IPR025668">
    <property type="entry name" value="Tnp_DDE_dom"/>
</dbReference>
<keyword evidence="3" id="KW-1185">Reference proteome</keyword>
<reference evidence="2 3" key="1">
    <citation type="submission" date="2018-03" db="EMBL/GenBank/DDBJ databases">
        <title>Draft genome of Nitrosomonas supralitoralis APG5.</title>
        <authorList>
            <person name="Urakawa H."/>
            <person name="Lopez J.V."/>
        </authorList>
    </citation>
    <scope>NUCLEOTIDE SEQUENCE [LARGE SCALE GENOMIC DNA]</scope>
    <source>
        <strain evidence="2 3">APG5</strain>
    </source>
</reference>
<accession>A0A2P7NQM3</accession>
<dbReference type="PANTHER" id="PTHR34631">
    <property type="match status" value="1"/>
</dbReference>
<organism evidence="2 3">
    <name type="scientific">Nitrosomonas supralitoralis</name>
    <dbReference type="NCBI Taxonomy" id="2116706"/>
    <lineage>
        <taxon>Bacteria</taxon>
        <taxon>Pseudomonadati</taxon>
        <taxon>Pseudomonadota</taxon>
        <taxon>Betaproteobacteria</taxon>
        <taxon>Nitrosomonadales</taxon>
        <taxon>Nitrosomonadaceae</taxon>
        <taxon>Nitrosomonas</taxon>
    </lineage>
</organism>
<comment type="caution">
    <text evidence="2">The sequence shown here is derived from an EMBL/GenBank/DDBJ whole genome shotgun (WGS) entry which is preliminary data.</text>
</comment>
<feature type="domain" description="Transposase DDE" evidence="1">
    <location>
        <begin position="9"/>
        <end position="118"/>
    </location>
</feature>
<dbReference type="PANTHER" id="PTHR34631:SF3">
    <property type="entry name" value="ISSOD12 TRANSPOSASE TNPA_ISSOD12"/>
    <property type="match status" value="1"/>
</dbReference>
<proteinExistence type="predicted"/>
<evidence type="ECO:0000259" key="1">
    <source>
        <dbReference type="Pfam" id="PF13737"/>
    </source>
</evidence>
<gene>
    <name evidence="2" type="ORF">C7H79_17170</name>
</gene>